<protein>
    <submittedName>
        <fullName evidence="1">Uncharacterized protein</fullName>
    </submittedName>
</protein>
<name>A0A2P2QHJ2_RHIMU</name>
<sequence>MPNDHYPNLVAHRTRSLKLKILKPKITLYNFTIGHNIYATGNMEIS</sequence>
<reference evidence="1" key="1">
    <citation type="submission" date="2018-02" db="EMBL/GenBank/DDBJ databases">
        <title>Rhizophora mucronata_Transcriptome.</title>
        <authorList>
            <person name="Meera S.P."/>
            <person name="Sreeshan A."/>
            <person name="Augustine A."/>
        </authorList>
    </citation>
    <scope>NUCLEOTIDE SEQUENCE</scope>
    <source>
        <tissue evidence="1">Leaf</tissue>
    </source>
</reference>
<accession>A0A2P2QHJ2</accession>
<dbReference type="EMBL" id="GGEC01085942">
    <property type="protein sequence ID" value="MBX66426.1"/>
    <property type="molecule type" value="Transcribed_RNA"/>
</dbReference>
<dbReference type="AlphaFoldDB" id="A0A2P2QHJ2"/>
<proteinExistence type="predicted"/>
<organism evidence="1">
    <name type="scientific">Rhizophora mucronata</name>
    <name type="common">Asiatic mangrove</name>
    <dbReference type="NCBI Taxonomy" id="61149"/>
    <lineage>
        <taxon>Eukaryota</taxon>
        <taxon>Viridiplantae</taxon>
        <taxon>Streptophyta</taxon>
        <taxon>Embryophyta</taxon>
        <taxon>Tracheophyta</taxon>
        <taxon>Spermatophyta</taxon>
        <taxon>Magnoliopsida</taxon>
        <taxon>eudicotyledons</taxon>
        <taxon>Gunneridae</taxon>
        <taxon>Pentapetalae</taxon>
        <taxon>rosids</taxon>
        <taxon>fabids</taxon>
        <taxon>Malpighiales</taxon>
        <taxon>Rhizophoraceae</taxon>
        <taxon>Rhizophora</taxon>
    </lineage>
</organism>
<evidence type="ECO:0000313" key="1">
    <source>
        <dbReference type="EMBL" id="MBX66426.1"/>
    </source>
</evidence>